<dbReference type="GeneID" id="100169143"/>
<dbReference type="KEGG" id="api:100169143"/>
<reference evidence="2" key="1">
    <citation type="submission" date="2010-06" db="EMBL/GenBank/DDBJ databases">
        <authorList>
            <person name="Jiang H."/>
            <person name="Abraham K."/>
            <person name="Ali S."/>
            <person name="Alsbrooks S.L."/>
            <person name="Anim B.N."/>
            <person name="Anosike U.S."/>
            <person name="Attaway T."/>
            <person name="Bandaranaike D.P."/>
            <person name="Battles P.K."/>
            <person name="Bell S.N."/>
            <person name="Bell A.V."/>
            <person name="Beltran B."/>
            <person name="Bickham C."/>
            <person name="Bustamante Y."/>
            <person name="Caleb T."/>
            <person name="Canada A."/>
            <person name="Cardenas V."/>
            <person name="Carter K."/>
            <person name="Chacko J."/>
            <person name="Chandrabose M.N."/>
            <person name="Chavez D."/>
            <person name="Chavez A."/>
            <person name="Chen L."/>
            <person name="Chu H.-S."/>
            <person name="Claassen K.J."/>
            <person name="Cockrell R."/>
            <person name="Collins M."/>
            <person name="Cooper J.A."/>
            <person name="Cree A."/>
            <person name="Curry S.M."/>
            <person name="Da Y."/>
            <person name="Dao M.D."/>
            <person name="Das B."/>
            <person name="Davila M.-L."/>
            <person name="Davy-Carroll L."/>
            <person name="Denson S."/>
            <person name="Dinh H."/>
            <person name="Ebong V.E."/>
            <person name="Edwards J.R."/>
            <person name="Egan A."/>
            <person name="El-Daye J."/>
            <person name="Escobedo L."/>
            <person name="Fernandez S."/>
            <person name="Fernando P.R."/>
            <person name="Flagg N."/>
            <person name="Forbes L.D."/>
            <person name="Fowler R.G."/>
            <person name="Fu Q."/>
            <person name="Gabisi R.A."/>
            <person name="Ganer J."/>
            <person name="Garbino Pronczuk A."/>
            <person name="Garcia R.M."/>
            <person name="Garner T."/>
            <person name="Garrett T.E."/>
            <person name="Gonzalez D.A."/>
            <person name="Hamid H."/>
            <person name="Hawkins E.S."/>
            <person name="Hirani K."/>
            <person name="Hogues M.E."/>
            <person name="Hollins B."/>
            <person name="Hsiao C.-H."/>
            <person name="Jabil R."/>
            <person name="James M.L."/>
            <person name="Jhangiani S.N."/>
            <person name="Johnson B."/>
            <person name="Johnson Q."/>
            <person name="Joshi V."/>
            <person name="Kalu J.B."/>
            <person name="Kam C."/>
            <person name="Kashfia A."/>
            <person name="Keebler J."/>
            <person name="Kisamo H."/>
            <person name="Kovar C.L."/>
            <person name="Lago L.A."/>
            <person name="Lai C.-Y."/>
            <person name="Laidlaw J."/>
            <person name="Lara F."/>
            <person name="Le T.-K."/>
            <person name="Lee S.L."/>
            <person name="Legall F.H."/>
            <person name="Lemon S.J."/>
            <person name="Lewis L.R."/>
            <person name="Li B."/>
            <person name="Liu Y."/>
            <person name="Liu Y.-S."/>
            <person name="Lopez J."/>
            <person name="Lozado R.J."/>
            <person name="Lu J."/>
            <person name="Madu R.C."/>
            <person name="Maheshwari M."/>
            <person name="Maheshwari R."/>
            <person name="Malloy K."/>
            <person name="Martinez E."/>
            <person name="Mathew T."/>
            <person name="Mercado I.C."/>
            <person name="Mercado C."/>
            <person name="Meyer B."/>
            <person name="Montgomery K."/>
            <person name="Morgan M.B."/>
            <person name="Munidasa M."/>
            <person name="Nazareth L.V."/>
            <person name="Nelson J."/>
            <person name="Ng B.M."/>
            <person name="Nguyen N.B."/>
            <person name="Nguyen P.Q."/>
            <person name="Nguyen T."/>
            <person name="Obregon M."/>
            <person name="Okwuonu G.O."/>
            <person name="Onwere C.G."/>
            <person name="Orozco G."/>
            <person name="Parra A."/>
            <person name="Patel S."/>
            <person name="Patil S."/>
            <person name="Perez A."/>
            <person name="Perez Y."/>
            <person name="Pham C."/>
            <person name="Primus E.L."/>
            <person name="Pu L.-L."/>
            <person name="Puazo M."/>
            <person name="Qin X."/>
            <person name="Quiroz J.B."/>
            <person name="Reese J."/>
            <person name="Richards S."/>
            <person name="Rives C.M."/>
            <person name="Robberts R."/>
            <person name="Ruiz S.J."/>
            <person name="Ruiz M.J."/>
            <person name="Santibanez J."/>
            <person name="Schneider B.W."/>
            <person name="Sisson I."/>
            <person name="Smith M."/>
            <person name="Sodergren E."/>
            <person name="Song X.-Z."/>
            <person name="Song B.B."/>
            <person name="Summersgill H."/>
            <person name="Thelus R."/>
            <person name="Thornton R.D."/>
            <person name="Trejos Z.Y."/>
            <person name="Usmani K."/>
            <person name="Vattathil S."/>
            <person name="Villasana D."/>
            <person name="Walker D.L."/>
            <person name="Wang S."/>
            <person name="Wang K."/>
            <person name="White C.S."/>
            <person name="Williams A.C."/>
            <person name="Williamson J."/>
            <person name="Wilson K."/>
            <person name="Woghiren I.O."/>
            <person name="Woodworth J.R."/>
            <person name="Worley K.C."/>
            <person name="Wright R.A."/>
            <person name="Wu W."/>
            <person name="Young L."/>
            <person name="Zhang L."/>
            <person name="Zhang J."/>
            <person name="Zhu Y."/>
            <person name="Muzny D.M."/>
            <person name="Weinstock G."/>
            <person name="Gibbs R.A."/>
        </authorList>
    </citation>
    <scope>NUCLEOTIDE SEQUENCE [LARGE SCALE GENOMIC DNA]</scope>
    <source>
        <strain evidence="2">LSR1</strain>
    </source>
</reference>
<protein>
    <submittedName>
        <fullName evidence="1">Uncharacterized protein</fullName>
    </submittedName>
</protein>
<evidence type="ECO:0000313" key="2">
    <source>
        <dbReference type="Proteomes" id="UP000007819"/>
    </source>
</evidence>
<proteinExistence type="predicted"/>
<accession>A0A8R1XFY8</accession>
<dbReference type="AlphaFoldDB" id="A0A8R1XFY8"/>
<keyword evidence="2" id="KW-1185">Reference proteome</keyword>
<dbReference type="RefSeq" id="NP_001156702.1">
    <property type="nucleotide sequence ID" value="NM_001163230.1"/>
</dbReference>
<sequence>MDTRTEDFVTIASIIKREIQKRKKHKTPKDELINYLPISNASAEDETELILFKKNKTKKKEDKKKVKNNKKLKNDKSILTIQKLYTETCDDNDKHLNKDKTEYSNLSKDEFTKKIPIANTSEGDSFRFKKKKKKKKRDKIMVQNDIATLKVEKFHTCDDNNKHFIKDKTGYSNLSKVSIFR</sequence>
<dbReference type="EnsemblMetazoa" id="NM_001163230.1">
    <property type="protein sequence ID" value="NP_001156702.1"/>
    <property type="gene ID" value="LOC100169143"/>
</dbReference>
<name>A0A8R1XFY8_ACYPI</name>
<organism evidence="1 2">
    <name type="scientific">Acyrthosiphon pisum</name>
    <name type="common">Pea aphid</name>
    <dbReference type="NCBI Taxonomy" id="7029"/>
    <lineage>
        <taxon>Eukaryota</taxon>
        <taxon>Metazoa</taxon>
        <taxon>Ecdysozoa</taxon>
        <taxon>Arthropoda</taxon>
        <taxon>Hexapoda</taxon>
        <taxon>Insecta</taxon>
        <taxon>Pterygota</taxon>
        <taxon>Neoptera</taxon>
        <taxon>Paraneoptera</taxon>
        <taxon>Hemiptera</taxon>
        <taxon>Sternorrhyncha</taxon>
        <taxon>Aphidomorpha</taxon>
        <taxon>Aphidoidea</taxon>
        <taxon>Aphididae</taxon>
        <taxon>Macrosiphini</taxon>
        <taxon>Acyrthosiphon</taxon>
    </lineage>
</organism>
<dbReference type="Proteomes" id="UP000007819">
    <property type="component" value="Chromosome A3"/>
</dbReference>
<reference evidence="1" key="2">
    <citation type="submission" date="2022-06" db="UniProtKB">
        <authorList>
            <consortium name="EnsemblMetazoa"/>
        </authorList>
    </citation>
    <scope>IDENTIFICATION</scope>
</reference>
<evidence type="ECO:0000313" key="1">
    <source>
        <dbReference type="EnsemblMetazoa" id="NP_001156702.1"/>
    </source>
</evidence>
<dbReference type="OrthoDB" id="10581736at2759"/>